<dbReference type="RefSeq" id="WP_168485018.1">
    <property type="nucleotide sequence ID" value="NZ_JAAZSQ010000002.1"/>
</dbReference>
<name>A0A7X6K5P1_9MICC</name>
<keyword evidence="4 5" id="KW-0720">Serine protease</keyword>
<feature type="active site" description="Charge relay system" evidence="5">
    <location>
        <position position="345"/>
    </location>
</feature>
<dbReference type="SUPFAM" id="SSF52743">
    <property type="entry name" value="Subtilisin-like"/>
    <property type="match status" value="1"/>
</dbReference>
<evidence type="ECO:0000256" key="5">
    <source>
        <dbReference type="PROSITE-ProRule" id="PRU01240"/>
    </source>
</evidence>
<dbReference type="PROSITE" id="PS00136">
    <property type="entry name" value="SUBTILASE_ASP"/>
    <property type="match status" value="1"/>
</dbReference>
<dbReference type="AlphaFoldDB" id="A0A7X6K5P1"/>
<gene>
    <name evidence="8" type="ORF">HGG74_03875</name>
</gene>
<dbReference type="Pfam" id="PF00082">
    <property type="entry name" value="Peptidase_S8"/>
    <property type="match status" value="1"/>
</dbReference>
<sequence length="404" mass="40331">MTDPITGKIVILRAPGLGATRDPFAGPGASAALESMAEIAANVQVEVEPRADSGTVRTLQADPTVLGYAPVMPMKLVEPFDEPAAEEAAAGATWGVDAVGADTSPFTGAGVKVAVLDTGIDAAHPAFAGVTLTTRDFTGSGSAGDDNGHGTHCAGTIFGQDINGQRIGVARGVSGALIGKVLGGPQGGGSDTLSEAMIWAADNGANVISMSLGIDFPGWVEELVQTHGLRIPAATSIALEGYRANIRLFEQLVNLLNAKAAVAQTVVVVAAAGNESGMDENPPFKINVAPPAASYGVISVAALGQGPDGLAVAPFSNTRATVAAPGVKVTSAWRGGGLKTISGTSMATPHVAGVAALWAEQLAQLGSLNPVLLTARLVASGTRQGLDAGTDPLDIGAGLVQAPA</sequence>
<dbReference type="GO" id="GO:0006508">
    <property type="term" value="P:proteolysis"/>
    <property type="evidence" value="ECO:0007669"/>
    <property type="project" value="UniProtKB-KW"/>
</dbReference>
<dbReference type="InterPro" id="IPR000209">
    <property type="entry name" value="Peptidase_S8/S53_dom"/>
</dbReference>
<dbReference type="InterPro" id="IPR023828">
    <property type="entry name" value="Peptidase_S8_Ser-AS"/>
</dbReference>
<organism evidence="8 9">
    <name type="scientific">Arthrobacter mobilis</name>
    <dbReference type="NCBI Taxonomy" id="2724944"/>
    <lineage>
        <taxon>Bacteria</taxon>
        <taxon>Bacillati</taxon>
        <taxon>Actinomycetota</taxon>
        <taxon>Actinomycetes</taxon>
        <taxon>Micrococcales</taxon>
        <taxon>Micrococcaceae</taxon>
        <taxon>Arthrobacter</taxon>
    </lineage>
</organism>
<dbReference type="InterPro" id="IPR015500">
    <property type="entry name" value="Peptidase_S8_subtilisin-rel"/>
</dbReference>
<reference evidence="8 9" key="1">
    <citation type="submission" date="2020-04" db="EMBL/GenBank/DDBJ databases">
        <title>Arthrobacter sp. nov.</title>
        <authorList>
            <person name="Liu S."/>
        </authorList>
    </citation>
    <scope>NUCLEOTIDE SEQUENCE [LARGE SCALE GENOMIC DNA]</scope>
    <source>
        <strain evidence="8 9">E918</strain>
    </source>
</reference>
<dbReference type="CDD" id="cd07480">
    <property type="entry name" value="Peptidases_S8_12"/>
    <property type="match status" value="1"/>
</dbReference>
<dbReference type="Proteomes" id="UP000544090">
    <property type="component" value="Unassembled WGS sequence"/>
</dbReference>
<keyword evidence="3 5" id="KW-0378">Hydrolase</keyword>
<dbReference type="PANTHER" id="PTHR43806:SF11">
    <property type="entry name" value="CEREVISIN-RELATED"/>
    <property type="match status" value="1"/>
</dbReference>
<dbReference type="PRINTS" id="PR00723">
    <property type="entry name" value="SUBTILISIN"/>
</dbReference>
<evidence type="ECO:0000256" key="4">
    <source>
        <dbReference type="ARBA" id="ARBA00022825"/>
    </source>
</evidence>
<dbReference type="InterPro" id="IPR050131">
    <property type="entry name" value="Peptidase_S8_subtilisin-like"/>
</dbReference>
<dbReference type="Gene3D" id="3.40.50.200">
    <property type="entry name" value="Peptidase S8/S53 domain"/>
    <property type="match status" value="1"/>
</dbReference>
<evidence type="ECO:0000313" key="8">
    <source>
        <dbReference type="EMBL" id="NKX53693.1"/>
    </source>
</evidence>
<dbReference type="PANTHER" id="PTHR43806">
    <property type="entry name" value="PEPTIDASE S8"/>
    <property type="match status" value="1"/>
</dbReference>
<evidence type="ECO:0000256" key="2">
    <source>
        <dbReference type="ARBA" id="ARBA00022670"/>
    </source>
</evidence>
<comment type="caution">
    <text evidence="8">The sequence shown here is derived from an EMBL/GenBank/DDBJ whole genome shotgun (WGS) entry which is preliminary data.</text>
</comment>
<dbReference type="InterPro" id="IPR036852">
    <property type="entry name" value="Peptidase_S8/S53_dom_sf"/>
</dbReference>
<proteinExistence type="inferred from homology"/>
<dbReference type="PROSITE" id="PS00138">
    <property type="entry name" value="SUBTILASE_SER"/>
    <property type="match status" value="1"/>
</dbReference>
<feature type="active site" description="Charge relay system" evidence="5">
    <location>
        <position position="149"/>
    </location>
</feature>
<evidence type="ECO:0000256" key="3">
    <source>
        <dbReference type="ARBA" id="ARBA00022801"/>
    </source>
</evidence>
<evidence type="ECO:0000256" key="6">
    <source>
        <dbReference type="RuleBase" id="RU003355"/>
    </source>
</evidence>
<evidence type="ECO:0000256" key="1">
    <source>
        <dbReference type="ARBA" id="ARBA00011073"/>
    </source>
</evidence>
<evidence type="ECO:0000259" key="7">
    <source>
        <dbReference type="Pfam" id="PF00082"/>
    </source>
</evidence>
<keyword evidence="2 5" id="KW-0645">Protease</keyword>
<accession>A0A7X6K5P1</accession>
<feature type="active site" description="Charge relay system" evidence="5">
    <location>
        <position position="117"/>
    </location>
</feature>
<dbReference type="PROSITE" id="PS51892">
    <property type="entry name" value="SUBTILASE"/>
    <property type="match status" value="1"/>
</dbReference>
<protein>
    <submittedName>
        <fullName evidence="8">S8 family serine peptidase</fullName>
    </submittedName>
</protein>
<evidence type="ECO:0000313" key="9">
    <source>
        <dbReference type="Proteomes" id="UP000544090"/>
    </source>
</evidence>
<comment type="similarity">
    <text evidence="1 5 6">Belongs to the peptidase S8 family.</text>
</comment>
<dbReference type="GO" id="GO:0004252">
    <property type="term" value="F:serine-type endopeptidase activity"/>
    <property type="evidence" value="ECO:0007669"/>
    <property type="project" value="UniProtKB-UniRule"/>
</dbReference>
<dbReference type="EMBL" id="JAAZSQ010000002">
    <property type="protein sequence ID" value="NKX53693.1"/>
    <property type="molecule type" value="Genomic_DNA"/>
</dbReference>
<feature type="domain" description="Peptidase S8/S53" evidence="7">
    <location>
        <begin position="108"/>
        <end position="369"/>
    </location>
</feature>
<keyword evidence="9" id="KW-1185">Reference proteome</keyword>
<dbReference type="InterPro" id="IPR023827">
    <property type="entry name" value="Peptidase_S8_Asp-AS"/>
</dbReference>